<reference evidence="9" key="1">
    <citation type="submission" date="2020-02" db="EMBL/GenBank/DDBJ databases">
        <authorList>
            <person name="Palmer J.M."/>
        </authorList>
    </citation>
    <scope>NUCLEOTIDE SEQUENCE</scope>
    <source>
        <strain evidence="9">EPUS1.4</strain>
        <tissue evidence="9">Thallus</tissue>
    </source>
</reference>
<dbReference type="PANTHER" id="PTHR13367:SF33">
    <property type="entry name" value="P-LOOP CONTAINING NUCLEOSIDE TRIPHOSPHATE HYDROLASE PROTEIN"/>
    <property type="match status" value="1"/>
</dbReference>
<proteinExistence type="predicted"/>
<dbReference type="EMBL" id="JAACFV010000003">
    <property type="protein sequence ID" value="KAF7513903.1"/>
    <property type="molecule type" value="Genomic_DNA"/>
</dbReference>
<organism evidence="9 10">
    <name type="scientific">Endocarpon pusillum</name>
    <dbReference type="NCBI Taxonomy" id="364733"/>
    <lineage>
        <taxon>Eukaryota</taxon>
        <taxon>Fungi</taxon>
        <taxon>Dikarya</taxon>
        <taxon>Ascomycota</taxon>
        <taxon>Pezizomycotina</taxon>
        <taxon>Eurotiomycetes</taxon>
        <taxon>Chaetothyriomycetidae</taxon>
        <taxon>Verrucariales</taxon>
        <taxon>Verrucariaceae</taxon>
        <taxon>Endocarpon</taxon>
    </lineage>
</organism>
<comment type="catalytic activity">
    <reaction evidence="1">
        <text>Thiol-dependent hydrolysis of ester, thioester, amide, peptide and isopeptide bonds formed by the C-terminal Gly of ubiquitin (a 76-residue protein attached to proteins as an intracellular targeting signal).</text>
        <dbReference type="EC" id="3.4.19.12"/>
    </reaction>
</comment>
<evidence type="ECO:0000256" key="6">
    <source>
        <dbReference type="ARBA" id="ARBA00022807"/>
    </source>
</evidence>
<dbReference type="OrthoDB" id="3182339at2759"/>
<keyword evidence="5" id="KW-0378">Hydrolase</keyword>
<keyword evidence="6" id="KW-0788">Thiol protease</keyword>
<evidence type="ECO:0000256" key="4">
    <source>
        <dbReference type="ARBA" id="ARBA00022786"/>
    </source>
</evidence>
<dbReference type="InterPro" id="IPR051346">
    <property type="entry name" value="OTU_Deubiquitinase"/>
</dbReference>
<dbReference type="Pfam" id="PF20255">
    <property type="entry name" value="DUF6606"/>
    <property type="match status" value="1"/>
</dbReference>
<dbReference type="GO" id="GO:0006508">
    <property type="term" value="P:proteolysis"/>
    <property type="evidence" value="ECO:0007669"/>
    <property type="project" value="UniProtKB-KW"/>
</dbReference>
<evidence type="ECO:0000256" key="5">
    <source>
        <dbReference type="ARBA" id="ARBA00022801"/>
    </source>
</evidence>
<evidence type="ECO:0000313" key="10">
    <source>
        <dbReference type="Proteomes" id="UP000606974"/>
    </source>
</evidence>
<keyword evidence="7" id="KW-0175">Coiled coil</keyword>
<gene>
    <name evidence="9" type="ORF">GJ744_006517</name>
</gene>
<dbReference type="InterPro" id="IPR046541">
    <property type="entry name" value="DUF6606"/>
</dbReference>
<dbReference type="EC" id="3.4.19.12" evidence="2"/>
<dbReference type="AlphaFoldDB" id="A0A8H7ARI2"/>
<keyword evidence="10" id="KW-1185">Reference proteome</keyword>
<comment type="caution">
    <text evidence="9">The sequence shown here is derived from an EMBL/GenBank/DDBJ whole genome shotgun (WGS) entry which is preliminary data.</text>
</comment>
<feature type="coiled-coil region" evidence="7">
    <location>
        <begin position="370"/>
        <end position="405"/>
    </location>
</feature>
<accession>A0A8H7ARI2</accession>
<dbReference type="PANTHER" id="PTHR13367">
    <property type="entry name" value="UBIQUITIN THIOESTERASE"/>
    <property type="match status" value="1"/>
</dbReference>
<name>A0A8H7ARI2_9EURO</name>
<feature type="domain" description="DUF6606" evidence="8">
    <location>
        <begin position="1"/>
        <end position="78"/>
    </location>
</feature>
<evidence type="ECO:0000313" key="9">
    <source>
        <dbReference type="EMBL" id="KAF7513903.1"/>
    </source>
</evidence>
<dbReference type="Proteomes" id="UP000606974">
    <property type="component" value="Unassembled WGS sequence"/>
</dbReference>
<dbReference type="GO" id="GO:0004843">
    <property type="term" value="F:cysteine-type deubiquitinase activity"/>
    <property type="evidence" value="ECO:0007669"/>
    <property type="project" value="UniProtKB-EC"/>
</dbReference>
<evidence type="ECO:0000256" key="2">
    <source>
        <dbReference type="ARBA" id="ARBA00012759"/>
    </source>
</evidence>
<evidence type="ECO:0000256" key="1">
    <source>
        <dbReference type="ARBA" id="ARBA00000707"/>
    </source>
</evidence>
<evidence type="ECO:0000259" key="8">
    <source>
        <dbReference type="Pfam" id="PF20255"/>
    </source>
</evidence>
<sequence length="1068" mass="122153">MLMTMLEANGHRVFPTLLRKHVRDDVCWTDGAERPWRRCPYWLVLRVGLERHLCRLHGGEAGKAHYKFLLCLALAGLVEDALEHLSPEILALLNAKLTRRIVKLEVDKDRVSPNTRFIYETLLNSVRPLLRKITSRTKQQVEGEWNRFKGSIRRRTPRLQHYAQEGNLRLTLPNSGPYLHRVLSSYQCMGSAPAMSGSYQLPSEFDVSAARSPHFKAFARHYYSLSDLEVDVEESLSSQSGLIMNPKKCCMQLAAKINAYINDVGSAYDRNPEQKSVMLLTVMELWMSMDQAATKLFDLLRDYSPGIPPEILEVLQLSNLTDLHHLQVIEEYLRDRHTKCNFSRRTIFDDPVKGRFSDRYFQESQDSQMLQELQQDIKEWAEAARQRKEKEWQHLSSEFEDLERSVAQAACLYMNEDFRVVHDDKHCRKCYLQRKARRMEIEIHEHPLPSDPVQANAVVFELGCPKAFAAYRNSTWKILGSLARPKPVQAVEPRLMVSDYSGLSAFVQSTSEGISLGSTTKSFHRTHYKCVRFPAALEDVCLTNGLKWGYFDTATKAWPGRHAEKPTFAHHCQMTLPPGSPFSFMQFSNAFAVDSDGPSSYEVLASQTRCPSGLNVQEFTAYQTLFSGKSRHWPQMLIELASSNLNFSSEATALLMVQLALQAGPFHKSDPLRTVHRIFRDEFFCRRLFEQINKRLDEISSNWREINCMQMLLTLILKMCSIGPELVIGEALKVLERIRAATFKWTSQLRSEIHRSTDAGTSQRCSRYAFWAALLCRKTFIQYVWDVDTTPSQDRHFAALRCFIECSITLQDNLFGDPAALPVPARNALIADLKMTYRIRFVLLRSLMASTKSLESAIDSVWPQSEGQIARSYSPLESPEYPKDWWVKSTIRATEGNQQQTIHYHLLGGHLLVDGQPIGKLPAKHGESVVLEGLFGKQSLLTYPSGRPGMSYVLAFPINGHQIHLGFRNKDLIVQAYICDTVLEFVPPKVFGDESNFDLPASLVENSVHWLDLRTGVLEVRQRPAIWNFKPGNWRLDLNTRKAERRNSALVDPPSRIVPTSFIDFRLL</sequence>
<keyword evidence="3" id="KW-0645">Protease</keyword>
<keyword evidence="4" id="KW-0833">Ubl conjugation pathway</keyword>
<evidence type="ECO:0000256" key="3">
    <source>
        <dbReference type="ARBA" id="ARBA00022670"/>
    </source>
</evidence>
<protein>
    <recommendedName>
        <fullName evidence="2">ubiquitinyl hydrolase 1</fullName>
        <ecNumber evidence="2">3.4.19.12</ecNumber>
    </recommendedName>
</protein>
<evidence type="ECO:0000256" key="7">
    <source>
        <dbReference type="SAM" id="Coils"/>
    </source>
</evidence>